<dbReference type="Proteomes" id="UP000326671">
    <property type="component" value="Unassembled WGS sequence"/>
</dbReference>
<sequence>MAFTDREKQVYQEIREWENRMYSYEPNDFQLMYDKYIEQSFQLLPEKTREQFSSSLDNWLFHLHAFIQGSELQLDAKRRIVESGRIFKDDIQTIEDLDKLTINQLQYIASQHIARHRLYSFAQGGLSGTGGAILLGADIPGMAVINLRIIQLIAMTYGIEVNTPYEMMTALKVFNVSILPIRMQSQGWEELMNDIKHDSYFYEGSEELSNVAWVEQLLKQGLKGIAIMIFRKKLIQGIPFISMAIGAGVNYQLTRKVTDFAHKYYQMRYLLKRKESVNEY</sequence>
<dbReference type="OrthoDB" id="2040879at2"/>
<dbReference type="RefSeq" id="WP_150439031.1">
    <property type="nucleotide sequence ID" value="NZ_VYKL01000013.1"/>
</dbReference>
<protein>
    <submittedName>
        <fullName evidence="1">EcsC family protein</fullName>
    </submittedName>
</protein>
<dbReference type="EMBL" id="VYKL01000013">
    <property type="protein sequence ID" value="KAA9027489.1"/>
    <property type="molecule type" value="Genomic_DNA"/>
</dbReference>
<dbReference type="PANTHER" id="PTHR41260:SF1">
    <property type="entry name" value="PROTEIN ECSC"/>
    <property type="match status" value="1"/>
</dbReference>
<name>A0A5J5HZ08_9BACI</name>
<comment type="caution">
    <text evidence="1">The sequence shown here is derived from an EMBL/GenBank/DDBJ whole genome shotgun (WGS) entry which is preliminary data.</text>
</comment>
<gene>
    <name evidence="1" type="ORF">F4V44_05690</name>
</gene>
<dbReference type="Pfam" id="PF12787">
    <property type="entry name" value="EcsC"/>
    <property type="match status" value="1"/>
</dbReference>
<proteinExistence type="predicted"/>
<dbReference type="AlphaFoldDB" id="A0A5J5HZ08"/>
<dbReference type="InterPro" id="IPR024787">
    <property type="entry name" value="EcsC"/>
</dbReference>
<dbReference type="PANTHER" id="PTHR41260">
    <property type="entry name" value="PROTEIN ECSC"/>
    <property type="match status" value="1"/>
</dbReference>
<keyword evidence="2" id="KW-1185">Reference proteome</keyword>
<organism evidence="1 2">
    <name type="scientific">Niallia endozanthoxylica</name>
    <dbReference type="NCBI Taxonomy" id="2036016"/>
    <lineage>
        <taxon>Bacteria</taxon>
        <taxon>Bacillati</taxon>
        <taxon>Bacillota</taxon>
        <taxon>Bacilli</taxon>
        <taxon>Bacillales</taxon>
        <taxon>Bacillaceae</taxon>
        <taxon>Niallia</taxon>
    </lineage>
</organism>
<reference evidence="1 2" key="1">
    <citation type="submission" date="2019-09" db="EMBL/GenBank/DDBJ databases">
        <title>Whole genome sequences of isolates from the Mars Exploration Rovers.</title>
        <authorList>
            <person name="Seuylemezian A."/>
            <person name="Vaishampayan P."/>
        </authorList>
    </citation>
    <scope>NUCLEOTIDE SEQUENCE [LARGE SCALE GENOMIC DNA]</scope>
    <source>
        <strain evidence="1 2">MER_TA_151</strain>
    </source>
</reference>
<evidence type="ECO:0000313" key="2">
    <source>
        <dbReference type="Proteomes" id="UP000326671"/>
    </source>
</evidence>
<accession>A0A5J5HZ08</accession>
<evidence type="ECO:0000313" key="1">
    <source>
        <dbReference type="EMBL" id="KAA9027489.1"/>
    </source>
</evidence>